<dbReference type="AlphaFoldDB" id="A0A1M5SJQ0"/>
<evidence type="ECO:0000313" key="1">
    <source>
        <dbReference type="EMBL" id="SHH38488.1"/>
    </source>
</evidence>
<evidence type="ECO:0000313" key="2">
    <source>
        <dbReference type="Proteomes" id="UP000184212"/>
    </source>
</evidence>
<reference evidence="1 2" key="1">
    <citation type="submission" date="2016-11" db="EMBL/GenBank/DDBJ databases">
        <authorList>
            <person name="Jaros S."/>
            <person name="Januszkiewicz K."/>
            <person name="Wedrychowicz H."/>
        </authorList>
    </citation>
    <scope>NUCLEOTIDE SEQUENCE [LARGE SCALE GENOMIC DNA]</scope>
    <source>
        <strain evidence="1 2">DSM 24574</strain>
    </source>
</reference>
<sequence>MEFKVGGTEGAVYNLFDDSSYSVLVEDSVTETGNVSVNGDTLFLLKDVKYNITNNPEVLFLVEDDSICRLELKEKPGPHGVRDLPGDFEVQDIYEYFKKDCEVLKVSR</sequence>
<proteinExistence type="predicted"/>
<dbReference type="EMBL" id="FQWQ01000002">
    <property type="protein sequence ID" value="SHH38488.1"/>
    <property type="molecule type" value="Genomic_DNA"/>
</dbReference>
<name>A0A1M5SJQ0_9BACT</name>
<keyword evidence="2" id="KW-1185">Reference proteome</keyword>
<accession>A0A1M5SJQ0</accession>
<gene>
    <name evidence="1" type="ORF">SAMN04488109_3960</name>
</gene>
<organism evidence="1 2">
    <name type="scientific">Chryseolinea serpens</name>
    <dbReference type="NCBI Taxonomy" id="947013"/>
    <lineage>
        <taxon>Bacteria</taxon>
        <taxon>Pseudomonadati</taxon>
        <taxon>Bacteroidota</taxon>
        <taxon>Cytophagia</taxon>
        <taxon>Cytophagales</taxon>
        <taxon>Fulvivirgaceae</taxon>
        <taxon>Chryseolinea</taxon>
    </lineage>
</organism>
<protein>
    <submittedName>
        <fullName evidence="1">Uncharacterized protein</fullName>
    </submittedName>
</protein>
<dbReference type="Proteomes" id="UP000184212">
    <property type="component" value="Unassembled WGS sequence"/>
</dbReference>